<protein>
    <recommendedName>
        <fullName evidence="2">DUF6651 domain-containing protein</fullName>
    </recommendedName>
</protein>
<name>A0A2H4P6Z8_9CAUD</name>
<evidence type="ECO:0000313" key="4">
    <source>
        <dbReference type="Proteomes" id="UP000241592"/>
    </source>
</evidence>
<dbReference type="InterPro" id="IPR046593">
    <property type="entry name" value="DUF6651"/>
</dbReference>
<feature type="region of interest" description="Disordered" evidence="1">
    <location>
        <begin position="17"/>
        <end position="73"/>
    </location>
</feature>
<dbReference type="Pfam" id="PF20356">
    <property type="entry name" value="DUF6651"/>
    <property type="match status" value="1"/>
</dbReference>
<organism evidence="3 4">
    <name type="scientific">Pseudomonas phage nickie</name>
    <dbReference type="NCBI Taxonomy" id="2048977"/>
    <lineage>
        <taxon>Viruses</taxon>
        <taxon>Duplodnaviria</taxon>
        <taxon>Heunggongvirae</taxon>
        <taxon>Uroviricota</taxon>
        <taxon>Caudoviricetes</taxon>
        <taxon>Nickievirus</taxon>
        <taxon>Nickievirus nickie</taxon>
    </lineage>
</organism>
<feature type="region of interest" description="Disordered" evidence="1">
    <location>
        <begin position="251"/>
        <end position="277"/>
    </location>
</feature>
<feature type="compositionally biased region" description="Basic and acidic residues" evidence="1">
    <location>
        <begin position="41"/>
        <end position="61"/>
    </location>
</feature>
<feature type="domain" description="DUF6651" evidence="2">
    <location>
        <begin position="162"/>
        <end position="263"/>
    </location>
</feature>
<sequence length="293" mass="31225">MHRNLIKLLGRAGVYLEENDGNGNDLGGGGENQPTAEEIAAAEKAKADKAEADRLEAEKNKQNPGDGKPSDAEAKLLKELMALKAKQKAADDELKAYKDAAGESKPEELKALIEAKKSAEREALEKRGEYDRILEQVKTEHAKEIETLKDQLAASELLLSQKDESLVNLTVGRSFSESAFIREKSLIPASIARKEFGSHVDIVDGAAVVYDKPRGAAERTPLVGADGKPKSFEDGIAALYAAHPEAAAMIRAQSKPGAGSQNADLGGKQPDDKSKDVGYGAARIAAGLAKKNQ</sequence>
<reference evidence="3 4" key="1">
    <citation type="submission" date="2017-09" db="EMBL/GenBank/DDBJ databases">
        <authorList>
            <person name="Ehlers B."/>
            <person name="Leendertz F.H."/>
        </authorList>
    </citation>
    <scope>NUCLEOTIDE SEQUENCE [LARGE SCALE GENOMIC DNA]</scope>
</reference>
<evidence type="ECO:0000259" key="2">
    <source>
        <dbReference type="Pfam" id="PF20356"/>
    </source>
</evidence>
<evidence type="ECO:0000313" key="3">
    <source>
        <dbReference type="EMBL" id="ATW57948.1"/>
    </source>
</evidence>
<dbReference type="EMBL" id="MG018927">
    <property type="protein sequence ID" value="ATW57948.1"/>
    <property type="molecule type" value="Genomic_DNA"/>
</dbReference>
<gene>
    <name evidence="3" type="ORF">CNR34_00015</name>
</gene>
<keyword evidence="4" id="KW-1185">Reference proteome</keyword>
<accession>A0A2H4P6Z8</accession>
<dbReference type="Proteomes" id="UP000241592">
    <property type="component" value="Segment"/>
</dbReference>
<evidence type="ECO:0000256" key="1">
    <source>
        <dbReference type="SAM" id="MobiDB-lite"/>
    </source>
</evidence>
<proteinExistence type="predicted"/>